<reference evidence="2" key="1">
    <citation type="submission" date="2021-01" db="EMBL/GenBank/DDBJ databases">
        <title>Caligus Genome Assembly.</title>
        <authorList>
            <person name="Gallardo-Escarate C."/>
        </authorList>
    </citation>
    <scope>NUCLEOTIDE SEQUENCE [LARGE SCALE GENOMIC DNA]</scope>
</reference>
<accession>A0A7T8QTG0</accession>
<dbReference type="AlphaFoldDB" id="A0A7T8QTG0"/>
<gene>
    <name evidence="1" type="ORF">FKW44_007294</name>
</gene>
<dbReference type="Proteomes" id="UP000595437">
    <property type="component" value="Chromosome 4"/>
</dbReference>
<dbReference type="OrthoDB" id="10664494at2759"/>
<name>A0A7T8QTG0_CALRO</name>
<sequence length="53" mass="5794">MAYFQPEGQIATSLTIVKIKAQLPIPSIIKEVEELLLVAANETISPATAWVQK</sequence>
<keyword evidence="2" id="KW-1185">Reference proteome</keyword>
<evidence type="ECO:0000313" key="1">
    <source>
        <dbReference type="EMBL" id="QQP54457.1"/>
    </source>
</evidence>
<dbReference type="EMBL" id="CP045893">
    <property type="protein sequence ID" value="QQP54457.1"/>
    <property type="molecule type" value="Genomic_DNA"/>
</dbReference>
<proteinExistence type="predicted"/>
<protein>
    <submittedName>
        <fullName evidence="1">Uncharacterized protein</fullName>
    </submittedName>
</protein>
<organism evidence="1 2">
    <name type="scientific">Caligus rogercresseyi</name>
    <name type="common">Sea louse</name>
    <dbReference type="NCBI Taxonomy" id="217165"/>
    <lineage>
        <taxon>Eukaryota</taxon>
        <taxon>Metazoa</taxon>
        <taxon>Ecdysozoa</taxon>
        <taxon>Arthropoda</taxon>
        <taxon>Crustacea</taxon>
        <taxon>Multicrustacea</taxon>
        <taxon>Hexanauplia</taxon>
        <taxon>Copepoda</taxon>
        <taxon>Siphonostomatoida</taxon>
        <taxon>Caligidae</taxon>
        <taxon>Caligus</taxon>
    </lineage>
</organism>
<evidence type="ECO:0000313" key="2">
    <source>
        <dbReference type="Proteomes" id="UP000595437"/>
    </source>
</evidence>